<evidence type="ECO:0000313" key="10">
    <source>
        <dbReference type="EMBL" id="SDR41508.1"/>
    </source>
</evidence>
<evidence type="ECO:0000256" key="3">
    <source>
        <dbReference type="ARBA" id="ARBA00022448"/>
    </source>
</evidence>
<keyword evidence="6 8" id="KW-0472">Membrane</keyword>
<comment type="similarity">
    <text evidence="2">Belongs to the GtrA family.</text>
</comment>
<evidence type="ECO:0000256" key="7">
    <source>
        <dbReference type="ARBA" id="ARBA00025595"/>
    </source>
</evidence>
<dbReference type="PANTHER" id="PTHR38459:SF1">
    <property type="entry name" value="PROPHAGE BACTOPRENOL-LINKED GLUCOSE TRANSLOCASE HOMOLOG"/>
    <property type="match status" value="1"/>
</dbReference>
<proteinExistence type="inferred from homology"/>
<dbReference type="InterPro" id="IPR016480">
    <property type="entry name" value="Glc_translocase_bactprenl-link"/>
</dbReference>
<sequence length="139" mass="15489">MTDVACWRQAEQGDGMARLWKGFSSYTVIGVANTLIHWQLFFVFRAVLDLSQAVSNFLAFCVAASFSFYVNAIYTFAMSASLARYLVFMACMGGLSLGVGWLADRWRAPGIVTVVVFSLVSLVCGFLLSRWVVFRERGQ</sequence>
<keyword evidence="11" id="KW-1185">Reference proteome</keyword>
<feature type="domain" description="GtrA/DPMS transmembrane" evidence="9">
    <location>
        <begin position="26"/>
        <end position="134"/>
    </location>
</feature>
<dbReference type="EMBL" id="FNKM01000002">
    <property type="protein sequence ID" value="SDR41508.1"/>
    <property type="molecule type" value="Genomic_DNA"/>
</dbReference>
<protein>
    <submittedName>
        <fullName evidence="10">Flippase GtrA (Transmembrane translocase of bactoprenol-linked glucose)</fullName>
    </submittedName>
</protein>
<comment type="subcellular location">
    <subcellularLocation>
        <location evidence="1">Membrane</location>
        <topology evidence="1">Multi-pass membrane protein</topology>
    </subcellularLocation>
</comment>
<evidence type="ECO:0000313" key="11">
    <source>
        <dbReference type="Proteomes" id="UP000198740"/>
    </source>
</evidence>
<name>A0ABY0TVL2_9PSED</name>
<organism evidence="10 11">
    <name type="scientific">Pseudomonas grimontii</name>
    <dbReference type="NCBI Taxonomy" id="129847"/>
    <lineage>
        <taxon>Bacteria</taxon>
        <taxon>Pseudomonadati</taxon>
        <taxon>Pseudomonadota</taxon>
        <taxon>Gammaproteobacteria</taxon>
        <taxon>Pseudomonadales</taxon>
        <taxon>Pseudomonadaceae</taxon>
        <taxon>Pseudomonas</taxon>
    </lineage>
</organism>
<evidence type="ECO:0000256" key="1">
    <source>
        <dbReference type="ARBA" id="ARBA00004141"/>
    </source>
</evidence>
<gene>
    <name evidence="10" type="ORF">SAMN04490186_6269</name>
</gene>
<accession>A0ABY0TVL2</accession>
<feature type="transmembrane region" description="Helical" evidence="8">
    <location>
        <begin position="85"/>
        <end position="103"/>
    </location>
</feature>
<keyword evidence="3" id="KW-0813">Transport</keyword>
<dbReference type="PIRSF" id="PIRSF006298">
    <property type="entry name" value="GtrA_prd"/>
    <property type="match status" value="1"/>
</dbReference>
<evidence type="ECO:0000256" key="2">
    <source>
        <dbReference type="ARBA" id="ARBA00009399"/>
    </source>
</evidence>
<keyword evidence="4 8" id="KW-0812">Transmembrane</keyword>
<evidence type="ECO:0000256" key="6">
    <source>
        <dbReference type="ARBA" id="ARBA00023136"/>
    </source>
</evidence>
<keyword evidence="5 8" id="KW-1133">Transmembrane helix</keyword>
<feature type="transmembrane region" description="Helical" evidence="8">
    <location>
        <begin position="26"/>
        <end position="48"/>
    </location>
</feature>
<reference evidence="10 11" key="1">
    <citation type="submission" date="2016-10" db="EMBL/GenBank/DDBJ databases">
        <authorList>
            <person name="Varghese N."/>
            <person name="Submissions S."/>
        </authorList>
    </citation>
    <scope>NUCLEOTIDE SEQUENCE [LARGE SCALE GENOMIC DNA]</scope>
    <source>
        <strain evidence="10 11">BS2976</strain>
    </source>
</reference>
<evidence type="ECO:0000256" key="8">
    <source>
        <dbReference type="SAM" id="Phobius"/>
    </source>
</evidence>
<evidence type="ECO:0000259" key="9">
    <source>
        <dbReference type="Pfam" id="PF04138"/>
    </source>
</evidence>
<evidence type="ECO:0000256" key="5">
    <source>
        <dbReference type="ARBA" id="ARBA00022989"/>
    </source>
</evidence>
<dbReference type="PANTHER" id="PTHR38459">
    <property type="entry name" value="PROPHAGE BACTOPRENOL-LINKED GLUCOSE TRANSLOCASE HOMOLOG"/>
    <property type="match status" value="1"/>
</dbReference>
<comment type="caution">
    <text evidence="10">The sequence shown here is derived from an EMBL/GenBank/DDBJ whole genome shotgun (WGS) entry which is preliminary data.</text>
</comment>
<dbReference type="Pfam" id="PF04138">
    <property type="entry name" value="GtrA_DPMS_TM"/>
    <property type="match status" value="1"/>
</dbReference>
<comment type="function">
    <text evidence="7">Involved in O antigen modification. Involved in the translocation of bactoprenol-linked glucose across the cytoplasmic membrane.</text>
</comment>
<dbReference type="InterPro" id="IPR007267">
    <property type="entry name" value="GtrA_DPMS_TM"/>
</dbReference>
<dbReference type="Proteomes" id="UP000198740">
    <property type="component" value="Unassembled WGS sequence"/>
</dbReference>
<dbReference type="InterPro" id="IPR051401">
    <property type="entry name" value="GtrA_CellWall_Glycosyl"/>
</dbReference>
<feature type="transmembrane region" description="Helical" evidence="8">
    <location>
        <begin position="109"/>
        <end position="133"/>
    </location>
</feature>
<feature type="transmembrane region" description="Helical" evidence="8">
    <location>
        <begin position="54"/>
        <end position="73"/>
    </location>
</feature>
<evidence type="ECO:0000256" key="4">
    <source>
        <dbReference type="ARBA" id="ARBA00022692"/>
    </source>
</evidence>